<sequence length="224" mass="25259">MERRRGFSVFQDGTCTRSKQLRSVGVSRLSRITPNRAPLQFKNVNVSTLFCTSQVKRPRQKLNHAPLSSLHAPSCPSAGSEEAPESEHVSSILRASKIEHSAIPSRAVEKRALRRRMHDVPQGFVLVHQLLAALNEFYLLERTSQGTAEYDLLVNVKSAVWLSPSEVLVSTDNPKVGTVVLHNSEPVTMPVFERHEAPKRLAISSKCCLTLYNDINWYLKWKFL</sequence>
<gene>
    <name evidence="2" type="ORF">BN860_00496g</name>
</gene>
<dbReference type="EMBL" id="HG316469">
    <property type="protein sequence ID" value="CDF91939.1"/>
    <property type="molecule type" value="Genomic_DNA"/>
</dbReference>
<name>A0A8J2TCI7_ZYGB2</name>
<reference evidence="3" key="1">
    <citation type="journal article" date="2013" name="Genome Announc.">
        <title>Genome sequence of the food spoilage yeast Zygosaccharomyces bailii CLIB 213(T).</title>
        <authorList>
            <person name="Galeote V."/>
            <person name="Bigey F."/>
            <person name="Devillers H."/>
            <person name="Neuveglise C."/>
            <person name="Dequin S."/>
        </authorList>
    </citation>
    <scope>NUCLEOTIDE SEQUENCE [LARGE SCALE GENOMIC DNA]</scope>
    <source>
        <strain evidence="3">CLIB 213 / ATCC 58445 / CBS 680 / CCRC 21525 / NBRC 1098 / NCYC 1416 / NRRL Y-2227</strain>
    </source>
</reference>
<accession>A0A8J2TCI7</accession>
<proteinExistence type="predicted"/>
<dbReference type="OrthoDB" id="4063703at2759"/>
<evidence type="ECO:0000256" key="1">
    <source>
        <dbReference type="SAM" id="MobiDB-lite"/>
    </source>
</evidence>
<organism evidence="2 3">
    <name type="scientific">Zygosaccharomyces bailii (strain CLIB 213 / ATCC 58445 / CBS 680 / BCRC 21525 / NBRC 1098 / NCYC 1416 / NRRL Y-2227)</name>
    <dbReference type="NCBI Taxonomy" id="1333698"/>
    <lineage>
        <taxon>Eukaryota</taxon>
        <taxon>Fungi</taxon>
        <taxon>Dikarya</taxon>
        <taxon>Ascomycota</taxon>
        <taxon>Saccharomycotina</taxon>
        <taxon>Saccharomycetes</taxon>
        <taxon>Saccharomycetales</taxon>
        <taxon>Saccharomycetaceae</taxon>
        <taxon>Zygosaccharomyces</taxon>
    </lineage>
</organism>
<protein>
    <submittedName>
        <fullName evidence="2">ZYBA0S16-00496g1_1</fullName>
    </submittedName>
</protein>
<evidence type="ECO:0000313" key="3">
    <source>
        <dbReference type="Proteomes" id="UP000019375"/>
    </source>
</evidence>
<feature type="compositionally biased region" description="Low complexity" evidence="1">
    <location>
        <begin position="72"/>
        <end position="81"/>
    </location>
</feature>
<dbReference type="AlphaFoldDB" id="A0A8J2TCI7"/>
<keyword evidence="3" id="KW-1185">Reference proteome</keyword>
<dbReference type="Proteomes" id="UP000019375">
    <property type="component" value="Unassembled WGS sequence"/>
</dbReference>
<evidence type="ECO:0000313" key="2">
    <source>
        <dbReference type="EMBL" id="CDF91939.1"/>
    </source>
</evidence>
<feature type="region of interest" description="Disordered" evidence="1">
    <location>
        <begin position="64"/>
        <end position="86"/>
    </location>
</feature>